<keyword evidence="2 6" id="KW-0805">Transcription regulation</keyword>
<dbReference type="InterPro" id="IPR002571">
    <property type="entry name" value="HrcA"/>
</dbReference>
<evidence type="ECO:0000313" key="11">
    <source>
        <dbReference type="Proteomes" id="UP000234197"/>
    </source>
</evidence>
<dbReference type="InterPro" id="IPR005104">
    <property type="entry name" value="WHTH_HrcA_DNA-bd"/>
</dbReference>
<name>A0A2I1TIN5_VEIPA</name>
<dbReference type="Proteomes" id="UP000778864">
    <property type="component" value="Unassembled WGS sequence"/>
</dbReference>
<reference evidence="9" key="3">
    <citation type="submission" date="2021-02" db="EMBL/GenBank/DDBJ databases">
        <title>Infant gut strain persistence is associated with maternal origin, phylogeny, and functional potential including surface adhesion and iron acquisition.</title>
        <authorList>
            <person name="Lou Y.C."/>
        </authorList>
    </citation>
    <scope>NUCLEOTIDE SEQUENCE</scope>
    <source>
        <strain evidence="9">L3_108_031G1_dasL3_108_031G1_concoct_20</strain>
    </source>
</reference>
<evidence type="ECO:0000256" key="3">
    <source>
        <dbReference type="ARBA" id="ARBA00023016"/>
    </source>
</evidence>
<evidence type="ECO:0000313" key="10">
    <source>
        <dbReference type="EMBL" id="MEO9177941.1"/>
    </source>
</evidence>
<comment type="function">
    <text evidence="5 6">Negative regulator of class I heat shock genes (grpE-dnaK-dnaJ and groELS operons). Prevents heat-shock induction of these operons.</text>
</comment>
<evidence type="ECO:0000256" key="2">
    <source>
        <dbReference type="ARBA" id="ARBA00023015"/>
    </source>
</evidence>
<dbReference type="InterPro" id="IPR029016">
    <property type="entry name" value="GAF-like_dom_sf"/>
</dbReference>
<dbReference type="InterPro" id="IPR036390">
    <property type="entry name" value="WH_DNA-bd_sf"/>
</dbReference>
<comment type="caution">
    <text evidence="9">The sequence shown here is derived from an EMBL/GenBank/DDBJ whole genome shotgun (WGS) entry which is preliminary data.</text>
</comment>
<evidence type="ECO:0000259" key="8">
    <source>
        <dbReference type="Pfam" id="PF03444"/>
    </source>
</evidence>
<dbReference type="Gene3D" id="3.30.390.60">
    <property type="entry name" value="Heat-inducible transcription repressor hrca homolog, domain 3"/>
    <property type="match status" value="1"/>
</dbReference>
<dbReference type="EMBL" id="JAGZMU010000001">
    <property type="protein sequence ID" value="MBS4892577.1"/>
    <property type="molecule type" value="Genomic_DNA"/>
</dbReference>
<protein>
    <recommendedName>
        <fullName evidence="6">Heat-inducible transcription repressor HrcA</fullName>
    </recommendedName>
</protein>
<evidence type="ECO:0000313" key="12">
    <source>
        <dbReference type="Proteomes" id="UP000778864"/>
    </source>
</evidence>
<reference evidence="11" key="1">
    <citation type="submission" date="2017-12" db="EMBL/GenBank/DDBJ databases">
        <title>Phylogenetic diversity of female urinary microbiome.</title>
        <authorList>
            <person name="Thomas-White K."/>
            <person name="Wolfe A.J."/>
        </authorList>
    </citation>
    <scope>NUCLEOTIDE SEQUENCE [LARGE SCALE GENOMIC DNA]</scope>
    <source>
        <strain evidence="11">UMB0138</strain>
    </source>
</reference>
<keyword evidence="3 6" id="KW-0346">Stress response</keyword>
<proteinExistence type="inferred from homology"/>
<dbReference type="HAMAP" id="MF_00081">
    <property type="entry name" value="HrcA"/>
    <property type="match status" value="1"/>
</dbReference>
<evidence type="ECO:0000259" key="7">
    <source>
        <dbReference type="Pfam" id="PF01628"/>
    </source>
</evidence>
<dbReference type="GO" id="GO:0003677">
    <property type="term" value="F:DNA binding"/>
    <property type="evidence" value="ECO:0007669"/>
    <property type="project" value="InterPro"/>
</dbReference>
<dbReference type="EMBL" id="PKMC02000004">
    <property type="protein sequence ID" value="MEO9177941.1"/>
    <property type="molecule type" value="Genomic_DNA"/>
</dbReference>
<reference evidence="10 11" key="4">
    <citation type="submission" date="2024-04" db="EMBL/GenBank/DDBJ databases">
        <title>Na.</title>
        <authorList>
            <person name="Choi B."/>
        </authorList>
    </citation>
    <scope>NUCLEOTIDE SEQUENCE [LARGE SCALE GENOMIC DNA]</scope>
    <source>
        <strain evidence="10 11">UMB0138</strain>
    </source>
</reference>
<sequence length="342" mass="38171">MDERKQRILRVIIEDYVKSAEPVGSRTIAKNYDLGISPATVRNEMSDLEELGYLEQPHTSAGRIPSAKGYRLYVDSMLSRQPVPLQDAEKIEMLWKRSNGSTSELFLNMAKLLSQVSHSMSLFLAPAHDRALIKYIHVLPLDSHQAIMVVITETGALDNELMYFGESVSPELLQSLAIQFSNALQNVSIGHVTAEALGSILVHMEGPQGILLILSETLLRAINKRKLFYSVGTTELLNQPEFKSVEKVQPLLSLVEEQNQLGQLLKDDSPTPVKVKIGIENETEALHSMSVVQADFTNQDQPIGTLAILGPTRMEYGRIIGMLSHMKHIMETMVKEQNRKGK</sequence>
<dbReference type="Pfam" id="PF01628">
    <property type="entry name" value="HrcA"/>
    <property type="match status" value="1"/>
</dbReference>
<evidence type="ECO:0000256" key="6">
    <source>
        <dbReference type="HAMAP-Rule" id="MF_00081"/>
    </source>
</evidence>
<dbReference type="InterPro" id="IPR023120">
    <property type="entry name" value="WHTH_transcript_rep_HrcA_IDD"/>
</dbReference>
<dbReference type="Gene3D" id="3.30.450.40">
    <property type="match status" value="1"/>
</dbReference>
<dbReference type="SUPFAM" id="SSF46785">
    <property type="entry name" value="Winged helix' DNA-binding domain"/>
    <property type="match status" value="1"/>
</dbReference>
<accession>A0A2I1TIN5</accession>
<evidence type="ECO:0000256" key="1">
    <source>
        <dbReference type="ARBA" id="ARBA00022491"/>
    </source>
</evidence>
<dbReference type="SUPFAM" id="SSF55781">
    <property type="entry name" value="GAF domain-like"/>
    <property type="match status" value="1"/>
</dbReference>
<keyword evidence="1 6" id="KW-0678">Repressor</keyword>
<gene>
    <name evidence="6 9" type="primary">hrcA</name>
    <name evidence="10" type="ORF">CYJ21_003155</name>
    <name evidence="9" type="ORF">KHZ90_02205</name>
</gene>
<dbReference type="NCBIfam" id="TIGR00331">
    <property type="entry name" value="hrcA"/>
    <property type="match status" value="1"/>
</dbReference>
<dbReference type="GO" id="GO:0045892">
    <property type="term" value="P:negative regulation of DNA-templated transcription"/>
    <property type="evidence" value="ECO:0007669"/>
    <property type="project" value="UniProtKB-UniRule"/>
</dbReference>
<dbReference type="RefSeq" id="WP_101928258.1">
    <property type="nucleotide sequence ID" value="NZ_CACRUG010000011.1"/>
</dbReference>
<evidence type="ECO:0000256" key="4">
    <source>
        <dbReference type="ARBA" id="ARBA00023163"/>
    </source>
</evidence>
<comment type="similarity">
    <text evidence="6">Belongs to the HrcA family.</text>
</comment>
<dbReference type="FunFam" id="1.10.10.10:FF:000049">
    <property type="entry name" value="Heat-inducible transcription repressor HrcA"/>
    <property type="match status" value="1"/>
</dbReference>
<feature type="domain" description="Heat-inducible transcription repressor HrcA C-terminal" evidence="7">
    <location>
        <begin position="105"/>
        <end position="320"/>
    </location>
</feature>
<keyword evidence="4 6" id="KW-0804">Transcription</keyword>
<dbReference type="Pfam" id="PF03444">
    <property type="entry name" value="WHD_HrcA"/>
    <property type="match status" value="1"/>
</dbReference>
<keyword evidence="11" id="KW-1185">Reference proteome</keyword>
<dbReference type="InterPro" id="IPR021153">
    <property type="entry name" value="HrcA_C"/>
</dbReference>
<dbReference type="PANTHER" id="PTHR34824:SF1">
    <property type="entry name" value="HEAT-INDUCIBLE TRANSCRIPTION REPRESSOR HRCA"/>
    <property type="match status" value="1"/>
</dbReference>
<organism evidence="9 12">
    <name type="scientific">Veillonella parvula</name>
    <name type="common">Staphylococcus parvulus</name>
    <dbReference type="NCBI Taxonomy" id="29466"/>
    <lineage>
        <taxon>Bacteria</taxon>
        <taxon>Bacillati</taxon>
        <taxon>Bacillota</taxon>
        <taxon>Negativicutes</taxon>
        <taxon>Veillonellales</taxon>
        <taxon>Veillonellaceae</taxon>
        <taxon>Veillonella</taxon>
    </lineage>
</organism>
<feature type="domain" description="Winged helix-turn-helix transcription repressor HrcA DNA-binding" evidence="8">
    <location>
        <begin position="5"/>
        <end position="71"/>
    </location>
</feature>
<dbReference type="Gene3D" id="1.10.10.10">
    <property type="entry name" value="Winged helix-like DNA-binding domain superfamily/Winged helix DNA-binding domain"/>
    <property type="match status" value="1"/>
</dbReference>
<dbReference type="PANTHER" id="PTHR34824">
    <property type="entry name" value="HEAT-INDUCIBLE TRANSCRIPTION REPRESSOR HRCA"/>
    <property type="match status" value="1"/>
</dbReference>
<evidence type="ECO:0000256" key="5">
    <source>
        <dbReference type="ARBA" id="ARBA00055319"/>
    </source>
</evidence>
<dbReference type="AlphaFoldDB" id="A0A2I1TIN5"/>
<evidence type="ECO:0000313" key="9">
    <source>
        <dbReference type="EMBL" id="MBS4892577.1"/>
    </source>
</evidence>
<dbReference type="InterPro" id="IPR036388">
    <property type="entry name" value="WH-like_DNA-bd_sf"/>
</dbReference>
<reference evidence="10" key="2">
    <citation type="submission" date="2017-12" db="EMBL/GenBank/DDBJ databases">
        <authorList>
            <person name="Thomas-White K."/>
            <person name="Wolfe A.J."/>
        </authorList>
    </citation>
    <scope>NUCLEOTIDE SEQUENCE</scope>
    <source>
        <strain evidence="10">UMB0138</strain>
    </source>
</reference>
<dbReference type="PIRSF" id="PIRSF005485">
    <property type="entry name" value="HrcA"/>
    <property type="match status" value="1"/>
</dbReference>
<dbReference type="Proteomes" id="UP000234197">
    <property type="component" value="Unassembled WGS sequence"/>
</dbReference>